<dbReference type="GeneID" id="37166238"/>
<protein>
    <submittedName>
        <fullName evidence="2">Uncharacterized protein</fullName>
    </submittedName>
</protein>
<evidence type="ECO:0000313" key="2">
    <source>
        <dbReference type="EMBL" id="RAH58814.1"/>
    </source>
</evidence>
<proteinExistence type="predicted"/>
<organism evidence="2 3">
    <name type="scientific">Aspergillus piperis CBS 112811</name>
    <dbReference type="NCBI Taxonomy" id="1448313"/>
    <lineage>
        <taxon>Eukaryota</taxon>
        <taxon>Fungi</taxon>
        <taxon>Dikarya</taxon>
        <taxon>Ascomycota</taxon>
        <taxon>Pezizomycotina</taxon>
        <taxon>Eurotiomycetes</taxon>
        <taxon>Eurotiomycetidae</taxon>
        <taxon>Eurotiales</taxon>
        <taxon>Aspergillaceae</taxon>
        <taxon>Aspergillus</taxon>
        <taxon>Aspergillus subgen. Circumdati</taxon>
    </lineage>
</organism>
<dbReference type="RefSeq" id="XP_025516736.1">
    <property type="nucleotide sequence ID" value="XM_025662836.1"/>
</dbReference>
<dbReference type="Proteomes" id="UP000249526">
    <property type="component" value="Unassembled WGS sequence"/>
</dbReference>
<keyword evidence="3" id="KW-1185">Reference proteome</keyword>
<gene>
    <name evidence="2" type="ORF">BO85DRAFT_477408</name>
</gene>
<name>A0A8G1R5W7_9EURO</name>
<feature type="compositionally biased region" description="Acidic residues" evidence="1">
    <location>
        <begin position="118"/>
        <end position="132"/>
    </location>
</feature>
<accession>A0A8G1R5W7</accession>
<evidence type="ECO:0000256" key="1">
    <source>
        <dbReference type="SAM" id="MobiDB-lite"/>
    </source>
</evidence>
<evidence type="ECO:0000313" key="3">
    <source>
        <dbReference type="Proteomes" id="UP000249526"/>
    </source>
</evidence>
<feature type="region of interest" description="Disordered" evidence="1">
    <location>
        <begin position="111"/>
        <end position="132"/>
    </location>
</feature>
<reference evidence="2 3" key="1">
    <citation type="submission" date="2018-02" db="EMBL/GenBank/DDBJ databases">
        <title>The genomes of Aspergillus section Nigri reveals drivers in fungal speciation.</title>
        <authorList>
            <consortium name="DOE Joint Genome Institute"/>
            <person name="Vesth T.C."/>
            <person name="Nybo J."/>
            <person name="Theobald S."/>
            <person name="Brandl J."/>
            <person name="Frisvad J.C."/>
            <person name="Nielsen K.F."/>
            <person name="Lyhne E.K."/>
            <person name="Kogle M.E."/>
            <person name="Kuo A."/>
            <person name="Riley R."/>
            <person name="Clum A."/>
            <person name="Nolan M."/>
            <person name="Lipzen A."/>
            <person name="Salamov A."/>
            <person name="Henrissat B."/>
            <person name="Wiebenga A."/>
            <person name="De vries R.P."/>
            <person name="Grigoriev I.V."/>
            <person name="Mortensen U.H."/>
            <person name="Andersen M.R."/>
            <person name="Baker S.E."/>
        </authorList>
    </citation>
    <scope>NUCLEOTIDE SEQUENCE [LARGE SCALE GENOMIC DNA]</scope>
    <source>
        <strain evidence="2 3">CBS 112811</strain>
    </source>
</reference>
<dbReference type="AlphaFoldDB" id="A0A8G1R5W7"/>
<dbReference type="EMBL" id="KZ825060">
    <property type="protein sequence ID" value="RAH58814.1"/>
    <property type="molecule type" value="Genomic_DNA"/>
</dbReference>
<sequence length="183" mass="19769">MTGHTPIMHILLAKGGTLGLQGKFYPSTPLIEAVSGGHIGMRGIGKSPASQSLDAVALYVRKTVTVGRYGYVELRDIVRILLAAGAMVVLDVGHVEIVDVLEVLHRGRQSRPRPVEINGDDEAEGGLFDDDDADDEHAKQVKAYARDTFADLQRAMGQQYESGALGVEETKYVEAVYYGQAKA</sequence>